<dbReference type="Proteomes" id="UP000326857">
    <property type="component" value="Unassembled WGS sequence"/>
</dbReference>
<accession>A0A5E8ASY4</accession>
<organism evidence="1 2">
    <name type="scientific">Sphingomonas aurantiaca</name>
    <dbReference type="NCBI Taxonomy" id="185949"/>
    <lineage>
        <taxon>Bacteria</taxon>
        <taxon>Pseudomonadati</taxon>
        <taxon>Pseudomonadota</taxon>
        <taxon>Alphaproteobacteria</taxon>
        <taxon>Sphingomonadales</taxon>
        <taxon>Sphingomonadaceae</taxon>
        <taxon>Sphingomonas</taxon>
    </lineage>
</organism>
<dbReference type="EMBL" id="CABVLI010000054">
    <property type="protein sequence ID" value="VVT32753.1"/>
    <property type="molecule type" value="Genomic_DNA"/>
</dbReference>
<protein>
    <submittedName>
        <fullName evidence="1">Uncharacterized protein</fullName>
    </submittedName>
</protein>
<evidence type="ECO:0000313" key="1">
    <source>
        <dbReference type="EMBL" id="VVT32753.1"/>
    </source>
</evidence>
<evidence type="ECO:0000313" key="2">
    <source>
        <dbReference type="Proteomes" id="UP000326857"/>
    </source>
</evidence>
<dbReference type="RefSeq" id="WP_151989587.1">
    <property type="nucleotide sequence ID" value="NZ_LR701503.1"/>
</dbReference>
<dbReference type="AlphaFoldDB" id="A0A5E8ASY4"/>
<name>A0A5E8ASY4_9SPHN</name>
<sequence>MSWELAGPITGEETIATGNGIRELKRLRDRYGGKTWRKRKGVARVRFLPSGPVLEAEIHWYEAHGVGRVELKIKTLL</sequence>
<reference evidence="1 2" key="1">
    <citation type="submission" date="2019-09" db="EMBL/GenBank/DDBJ databases">
        <authorList>
            <person name="Dittami M. S."/>
        </authorList>
    </citation>
    <scope>NUCLEOTIDE SEQUENCE [LARGE SCALE GENOMIC DNA]</scope>
    <source>
        <strain evidence="1">SPHINGO391</strain>
    </source>
</reference>
<gene>
    <name evidence="1" type="ORF">SPHINGO391_90004</name>
</gene>
<proteinExistence type="predicted"/>